<proteinExistence type="predicted"/>
<keyword evidence="3" id="KW-1185">Reference proteome</keyword>
<name>A0A4Y2UB89_ARAVE</name>
<accession>A0A4Y2UB89</accession>
<dbReference type="PANTHER" id="PTHR19446">
    <property type="entry name" value="REVERSE TRANSCRIPTASES"/>
    <property type="match status" value="1"/>
</dbReference>
<dbReference type="SUPFAM" id="SSF56672">
    <property type="entry name" value="DNA/RNA polymerases"/>
    <property type="match status" value="1"/>
</dbReference>
<dbReference type="Proteomes" id="UP000499080">
    <property type="component" value="Unassembled WGS sequence"/>
</dbReference>
<reference evidence="2 3" key="1">
    <citation type="journal article" date="2019" name="Sci. Rep.">
        <title>Orb-weaving spider Araneus ventricosus genome elucidates the spidroin gene catalogue.</title>
        <authorList>
            <person name="Kono N."/>
            <person name="Nakamura H."/>
            <person name="Ohtoshi R."/>
            <person name="Moran D.A.P."/>
            <person name="Shinohara A."/>
            <person name="Yoshida Y."/>
            <person name="Fujiwara M."/>
            <person name="Mori M."/>
            <person name="Tomita M."/>
            <person name="Arakawa K."/>
        </authorList>
    </citation>
    <scope>NUCLEOTIDE SEQUENCE [LARGE SCALE GENOMIC DNA]</scope>
</reference>
<feature type="domain" description="Reverse transcriptase" evidence="1">
    <location>
        <begin position="2"/>
        <end position="97"/>
    </location>
</feature>
<gene>
    <name evidence="2" type="ORF">AVEN_123917_1</name>
</gene>
<dbReference type="GO" id="GO:0071897">
    <property type="term" value="P:DNA biosynthetic process"/>
    <property type="evidence" value="ECO:0007669"/>
    <property type="project" value="UniProtKB-ARBA"/>
</dbReference>
<dbReference type="InterPro" id="IPR000477">
    <property type="entry name" value="RT_dom"/>
</dbReference>
<dbReference type="EMBL" id="BGPR01034795">
    <property type="protein sequence ID" value="GBO09344.1"/>
    <property type="molecule type" value="Genomic_DNA"/>
</dbReference>
<dbReference type="Pfam" id="PF00078">
    <property type="entry name" value="RVT_1"/>
    <property type="match status" value="1"/>
</dbReference>
<evidence type="ECO:0000313" key="2">
    <source>
        <dbReference type="EMBL" id="GBO09344.1"/>
    </source>
</evidence>
<dbReference type="AlphaFoldDB" id="A0A4Y2UB89"/>
<sequence>MLEKLMTQRLEYHLKTTNQHHSKQYGFREGRSIDHALDNLLEKIESHKRGKQHIAVVSIDIQGAFDNVSYASIRKRLKETRCPDNIRELLISLLTNRSHPNKWRYGT</sequence>
<evidence type="ECO:0000259" key="1">
    <source>
        <dbReference type="Pfam" id="PF00078"/>
    </source>
</evidence>
<evidence type="ECO:0000313" key="3">
    <source>
        <dbReference type="Proteomes" id="UP000499080"/>
    </source>
</evidence>
<protein>
    <recommendedName>
        <fullName evidence="1">Reverse transcriptase domain-containing protein</fullName>
    </recommendedName>
</protein>
<dbReference type="OrthoDB" id="6437148at2759"/>
<dbReference type="InterPro" id="IPR043502">
    <property type="entry name" value="DNA/RNA_pol_sf"/>
</dbReference>
<organism evidence="2 3">
    <name type="scientific">Araneus ventricosus</name>
    <name type="common">Orbweaver spider</name>
    <name type="synonym">Epeira ventricosa</name>
    <dbReference type="NCBI Taxonomy" id="182803"/>
    <lineage>
        <taxon>Eukaryota</taxon>
        <taxon>Metazoa</taxon>
        <taxon>Ecdysozoa</taxon>
        <taxon>Arthropoda</taxon>
        <taxon>Chelicerata</taxon>
        <taxon>Arachnida</taxon>
        <taxon>Araneae</taxon>
        <taxon>Araneomorphae</taxon>
        <taxon>Entelegynae</taxon>
        <taxon>Araneoidea</taxon>
        <taxon>Araneidae</taxon>
        <taxon>Araneus</taxon>
    </lineage>
</organism>
<comment type="caution">
    <text evidence="2">The sequence shown here is derived from an EMBL/GenBank/DDBJ whole genome shotgun (WGS) entry which is preliminary data.</text>
</comment>